<dbReference type="AlphaFoldDB" id="A0A432DUQ6"/>
<dbReference type="EMBL" id="RYFC01000003">
    <property type="protein sequence ID" value="RTZ46803.1"/>
    <property type="molecule type" value="Genomic_DNA"/>
</dbReference>
<proteinExistence type="predicted"/>
<gene>
    <name evidence="1" type="ORF">EJ377_23315</name>
</gene>
<reference evidence="1 2" key="1">
    <citation type="submission" date="2018-12" db="EMBL/GenBank/DDBJ databases">
        <title>Draft Genome Sequence of Chryseobacterium arthrosphaerae strain ED882-96 Isolated from the Blood of a Patient with Liver Cirrhosis in Taiwan.</title>
        <authorList>
            <person name="Lin J.-N."/>
            <person name="Lai C.-H."/>
            <person name="Yang C.-H."/>
            <person name="Huang Y.-H."/>
        </authorList>
    </citation>
    <scope>NUCLEOTIDE SEQUENCE [LARGE SCALE GENOMIC DNA]</scope>
    <source>
        <strain evidence="1 2">ED882-96</strain>
    </source>
</reference>
<sequence>MNTFIQYNKNEILAGCSDGLYSVHPESHTIKPIQRNIHIKNIIRTKDNLIWVTTDKDGFYLFRNQKLIKMPNDRNNYLQSAHYILEDRRDLTGYLPITDCLRFLKAIAAVCIRR</sequence>
<organism evidence="1 2">
    <name type="scientific">Chryseobacterium arthrosphaerae</name>
    <dbReference type="NCBI Taxonomy" id="651561"/>
    <lineage>
        <taxon>Bacteria</taxon>
        <taxon>Pseudomonadati</taxon>
        <taxon>Bacteroidota</taxon>
        <taxon>Flavobacteriia</taxon>
        <taxon>Flavobacteriales</taxon>
        <taxon>Weeksellaceae</taxon>
        <taxon>Chryseobacterium group</taxon>
        <taxon>Chryseobacterium</taxon>
    </lineage>
</organism>
<dbReference type="Proteomes" id="UP000276953">
    <property type="component" value="Unassembled WGS sequence"/>
</dbReference>
<dbReference type="InterPro" id="IPR015943">
    <property type="entry name" value="WD40/YVTN_repeat-like_dom_sf"/>
</dbReference>
<accession>A0A432DUQ6</accession>
<evidence type="ECO:0000313" key="1">
    <source>
        <dbReference type="EMBL" id="RTZ46803.1"/>
    </source>
</evidence>
<dbReference type="Gene3D" id="2.130.10.10">
    <property type="entry name" value="YVTN repeat-like/Quinoprotein amine dehydrogenase"/>
    <property type="match status" value="1"/>
</dbReference>
<evidence type="ECO:0000313" key="2">
    <source>
        <dbReference type="Proteomes" id="UP000276953"/>
    </source>
</evidence>
<comment type="caution">
    <text evidence="1">The sequence shown here is derived from an EMBL/GenBank/DDBJ whole genome shotgun (WGS) entry which is preliminary data.</text>
</comment>
<protein>
    <submittedName>
        <fullName evidence="1">Uncharacterized protein</fullName>
    </submittedName>
</protein>
<name>A0A432DUQ6_9FLAO</name>